<keyword evidence="2" id="KW-0645">Protease</keyword>
<evidence type="ECO:0000256" key="2">
    <source>
        <dbReference type="ARBA" id="ARBA00022670"/>
    </source>
</evidence>
<dbReference type="Proteomes" id="UP000324897">
    <property type="component" value="Unassembled WGS sequence"/>
</dbReference>
<dbReference type="OrthoDB" id="639179at2759"/>
<keyword evidence="3" id="KW-0378">Hydrolase</keyword>
<dbReference type="SUPFAM" id="SSF50630">
    <property type="entry name" value="Acid proteases"/>
    <property type="match status" value="1"/>
</dbReference>
<dbReference type="InterPro" id="IPR051708">
    <property type="entry name" value="Plant_Aspart_Prot_A1"/>
</dbReference>
<keyword evidence="4" id="KW-0732">Signal</keyword>
<dbReference type="PANTHER" id="PTHR47967">
    <property type="entry name" value="OS07G0603500 PROTEIN-RELATED"/>
    <property type="match status" value="1"/>
</dbReference>
<proteinExistence type="inferred from homology"/>
<reference evidence="6 7" key="1">
    <citation type="journal article" date="2019" name="Sci. Rep.">
        <title>A high-quality genome of Eragrostis curvula grass provides insights into Poaceae evolution and supports new strategies to enhance forage quality.</title>
        <authorList>
            <person name="Carballo J."/>
            <person name="Santos B.A.C.M."/>
            <person name="Zappacosta D."/>
            <person name="Garbus I."/>
            <person name="Selva J.P."/>
            <person name="Gallo C.A."/>
            <person name="Diaz A."/>
            <person name="Albertini E."/>
            <person name="Caccamo M."/>
            <person name="Echenique V."/>
        </authorList>
    </citation>
    <scope>NUCLEOTIDE SEQUENCE [LARGE SCALE GENOMIC DNA]</scope>
    <source>
        <strain evidence="7">cv. Victoria</strain>
        <tissue evidence="6">Leaf</tissue>
    </source>
</reference>
<dbReference type="InterPro" id="IPR001461">
    <property type="entry name" value="Aspartic_peptidase_A1"/>
</dbReference>
<dbReference type="PROSITE" id="PS51767">
    <property type="entry name" value="PEPTIDASE_A1"/>
    <property type="match status" value="1"/>
</dbReference>
<comment type="similarity">
    <text evidence="1">Belongs to the peptidase A1 family.</text>
</comment>
<evidence type="ECO:0000256" key="1">
    <source>
        <dbReference type="ARBA" id="ARBA00007447"/>
    </source>
</evidence>
<dbReference type="Pfam" id="PF14541">
    <property type="entry name" value="TAXi_C"/>
    <property type="match status" value="1"/>
</dbReference>
<dbReference type="InterPro" id="IPR021109">
    <property type="entry name" value="Peptidase_aspartic_dom_sf"/>
</dbReference>
<dbReference type="InterPro" id="IPR032861">
    <property type="entry name" value="TAXi_N"/>
</dbReference>
<feature type="chain" id="PRO_5023822540" description="Peptidase A1 domain-containing protein" evidence="4">
    <location>
        <begin position="25"/>
        <end position="341"/>
    </location>
</feature>
<dbReference type="GO" id="GO:0004190">
    <property type="term" value="F:aspartic-type endopeptidase activity"/>
    <property type="evidence" value="ECO:0007669"/>
    <property type="project" value="InterPro"/>
</dbReference>
<evidence type="ECO:0000256" key="3">
    <source>
        <dbReference type="ARBA" id="ARBA00022801"/>
    </source>
</evidence>
<keyword evidence="7" id="KW-1185">Reference proteome</keyword>
<dbReference type="Gene3D" id="2.40.70.10">
    <property type="entry name" value="Acid Proteases"/>
    <property type="match status" value="2"/>
</dbReference>
<sequence>MAGRAEILALMIHVLLLAAPPASSSKPRGFRATMMRREAAINFTQAALQASARLSMLAARLGAAAGGPSTQTPLRPDGGAYDMEFSIGTPPQKLTALADPGSDLVWAQCGSELGGQGSAPVYEPTQSSSFSKLPCSDSLCSVLVSERKGGCSDDGSECNYTYNYGTGDHGTSGYMGTETFTLGSDAVKGVGFGCSTMSKNAVSGSMGSPLLFGSLATLSGDGVQSTGFMESESDQTFYNVNLKSITVGSTMTSGTGTNGVVFDSGTTLLTDPAFTEAQNAILAQTTLPRVAGPDGFDTCFQLASDNVTVPSMVLHFDGADMELPAPRRTTSSRWRAACCAG</sequence>
<protein>
    <recommendedName>
        <fullName evidence="5">Peptidase A1 domain-containing protein</fullName>
    </recommendedName>
</protein>
<dbReference type="EMBL" id="RWGY01000384">
    <property type="protein sequence ID" value="TVU01823.1"/>
    <property type="molecule type" value="Genomic_DNA"/>
</dbReference>
<feature type="non-terminal residue" evidence="6">
    <location>
        <position position="1"/>
    </location>
</feature>
<evidence type="ECO:0000256" key="4">
    <source>
        <dbReference type="SAM" id="SignalP"/>
    </source>
</evidence>
<feature type="domain" description="Peptidase A1" evidence="5">
    <location>
        <begin position="81"/>
        <end position="341"/>
    </location>
</feature>
<dbReference type="Pfam" id="PF14543">
    <property type="entry name" value="TAXi_N"/>
    <property type="match status" value="1"/>
</dbReference>
<comment type="caution">
    <text evidence="6">The sequence shown here is derived from an EMBL/GenBank/DDBJ whole genome shotgun (WGS) entry which is preliminary data.</text>
</comment>
<dbReference type="GO" id="GO:0006508">
    <property type="term" value="P:proteolysis"/>
    <property type="evidence" value="ECO:0007669"/>
    <property type="project" value="UniProtKB-KW"/>
</dbReference>
<dbReference type="InterPro" id="IPR032799">
    <property type="entry name" value="TAXi_C"/>
</dbReference>
<feature type="signal peptide" evidence="4">
    <location>
        <begin position="1"/>
        <end position="24"/>
    </location>
</feature>
<evidence type="ECO:0000313" key="6">
    <source>
        <dbReference type="EMBL" id="TVU01823.1"/>
    </source>
</evidence>
<name>A0A5J9SS37_9POAL</name>
<dbReference type="Gramene" id="TVU01823">
    <property type="protein sequence ID" value="TVU01823"/>
    <property type="gene ID" value="EJB05_52708"/>
</dbReference>
<dbReference type="AlphaFoldDB" id="A0A5J9SS37"/>
<evidence type="ECO:0000313" key="7">
    <source>
        <dbReference type="Proteomes" id="UP000324897"/>
    </source>
</evidence>
<evidence type="ECO:0000259" key="5">
    <source>
        <dbReference type="PROSITE" id="PS51767"/>
    </source>
</evidence>
<dbReference type="InterPro" id="IPR033121">
    <property type="entry name" value="PEPTIDASE_A1"/>
</dbReference>
<accession>A0A5J9SS37</accession>
<dbReference type="GO" id="GO:0005576">
    <property type="term" value="C:extracellular region"/>
    <property type="evidence" value="ECO:0007669"/>
    <property type="project" value="TreeGrafter"/>
</dbReference>
<gene>
    <name evidence="6" type="ORF">EJB05_52708</name>
</gene>
<dbReference type="PRINTS" id="PR00792">
    <property type="entry name" value="PEPSIN"/>
</dbReference>
<dbReference type="PANTHER" id="PTHR47967:SF30">
    <property type="entry name" value="PEPTIDASE A1 DOMAIN-CONTAINING PROTEIN"/>
    <property type="match status" value="1"/>
</dbReference>
<organism evidence="6 7">
    <name type="scientific">Eragrostis curvula</name>
    <name type="common">weeping love grass</name>
    <dbReference type="NCBI Taxonomy" id="38414"/>
    <lineage>
        <taxon>Eukaryota</taxon>
        <taxon>Viridiplantae</taxon>
        <taxon>Streptophyta</taxon>
        <taxon>Embryophyta</taxon>
        <taxon>Tracheophyta</taxon>
        <taxon>Spermatophyta</taxon>
        <taxon>Magnoliopsida</taxon>
        <taxon>Liliopsida</taxon>
        <taxon>Poales</taxon>
        <taxon>Poaceae</taxon>
        <taxon>PACMAD clade</taxon>
        <taxon>Chloridoideae</taxon>
        <taxon>Eragrostideae</taxon>
        <taxon>Eragrostidinae</taxon>
        <taxon>Eragrostis</taxon>
    </lineage>
</organism>